<dbReference type="InterPro" id="IPR000971">
    <property type="entry name" value="Globin"/>
</dbReference>
<feature type="domain" description="Globin" evidence="7">
    <location>
        <begin position="98"/>
        <end position="258"/>
    </location>
</feature>
<evidence type="ECO:0000259" key="7">
    <source>
        <dbReference type="PROSITE" id="PS01033"/>
    </source>
</evidence>
<protein>
    <recommendedName>
        <fullName evidence="7">Globin domain-containing protein</fullName>
    </recommendedName>
</protein>
<proteinExistence type="inferred from homology"/>
<evidence type="ECO:0000256" key="5">
    <source>
        <dbReference type="ARBA" id="ARBA00023004"/>
    </source>
</evidence>
<dbReference type="CDD" id="cd01040">
    <property type="entry name" value="Mb-like"/>
    <property type="match status" value="1"/>
</dbReference>
<accession>A0AAN8NZ64</accession>
<evidence type="ECO:0000313" key="9">
    <source>
        <dbReference type="Proteomes" id="UP001372834"/>
    </source>
</evidence>
<dbReference type="AlphaFoldDB" id="A0AAN8NZ64"/>
<dbReference type="Pfam" id="PF00042">
    <property type="entry name" value="Globin"/>
    <property type="match status" value="1"/>
</dbReference>
<evidence type="ECO:0000313" key="8">
    <source>
        <dbReference type="EMBL" id="KAK6623166.1"/>
    </source>
</evidence>
<name>A0AAN8NZ64_POLSC</name>
<keyword evidence="3 6" id="KW-0561">Oxygen transport</keyword>
<dbReference type="GO" id="GO:0046872">
    <property type="term" value="F:metal ion binding"/>
    <property type="evidence" value="ECO:0007669"/>
    <property type="project" value="UniProtKB-KW"/>
</dbReference>
<dbReference type="GO" id="GO:0005344">
    <property type="term" value="F:oxygen carrier activity"/>
    <property type="evidence" value="ECO:0007669"/>
    <property type="project" value="UniProtKB-KW"/>
</dbReference>
<organism evidence="8 9">
    <name type="scientific">Polyplax serrata</name>
    <name type="common">Common mouse louse</name>
    <dbReference type="NCBI Taxonomy" id="468196"/>
    <lineage>
        <taxon>Eukaryota</taxon>
        <taxon>Metazoa</taxon>
        <taxon>Ecdysozoa</taxon>
        <taxon>Arthropoda</taxon>
        <taxon>Hexapoda</taxon>
        <taxon>Insecta</taxon>
        <taxon>Pterygota</taxon>
        <taxon>Neoptera</taxon>
        <taxon>Paraneoptera</taxon>
        <taxon>Psocodea</taxon>
        <taxon>Troctomorpha</taxon>
        <taxon>Phthiraptera</taxon>
        <taxon>Anoplura</taxon>
        <taxon>Polyplacidae</taxon>
        <taxon>Polyplax</taxon>
    </lineage>
</organism>
<keyword evidence="1 6" id="KW-0813">Transport</keyword>
<evidence type="ECO:0000256" key="1">
    <source>
        <dbReference type="ARBA" id="ARBA00022448"/>
    </source>
</evidence>
<dbReference type="SUPFAM" id="SSF46458">
    <property type="entry name" value="Globin-like"/>
    <property type="match status" value="1"/>
</dbReference>
<evidence type="ECO:0000256" key="2">
    <source>
        <dbReference type="ARBA" id="ARBA00022617"/>
    </source>
</evidence>
<comment type="caution">
    <text evidence="8">The sequence shown here is derived from an EMBL/GenBank/DDBJ whole genome shotgun (WGS) entry which is preliminary data.</text>
</comment>
<dbReference type="EMBL" id="JAWJWE010000038">
    <property type="protein sequence ID" value="KAK6623166.1"/>
    <property type="molecule type" value="Genomic_DNA"/>
</dbReference>
<dbReference type="InterPro" id="IPR012292">
    <property type="entry name" value="Globin/Proto"/>
</dbReference>
<dbReference type="InterPro" id="IPR044399">
    <property type="entry name" value="Mb-like_M"/>
</dbReference>
<dbReference type="PANTHER" id="PTHR47217">
    <property type="entry name" value="GLOBIN-LIKE PROTEIN"/>
    <property type="match status" value="1"/>
</dbReference>
<dbReference type="Gene3D" id="1.10.490.10">
    <property type="entry name" value="Globins"/>
    <property type="match status" value="1"/>
</dbReference>
<reference evidence="8 9" key="1">
    <citation type="submission" date="2023-10" db="EMBL/GenBank/DDBJ databases">
        <title>Genomes of two closely related lineages of the louse Polyplax serrata with different host specificities.</title>
        <authorList>
            <person name="Martinu J."/>
            <person name="Tarabai H."/>
            <person name="Stefka J."/>
            <person name="Hypsa V."/>
        </authorList>
    </citation>
    <scope>NUCLEOTIDE SEQUENCE [LARGE SCALE GENOMIC DNA]</scope>
    <source>
        <strain evidence="8">HR10_N</strain>
    </source>
</reference>
<dbReference type="GO" id="GO:0019825">
    <property type="term" value="F:oxygen binding"/>
    <property type="evidence" value="ECO:0007669"/>
    <property type="project" value="InterPro"/>
</dbReference>
<evidence type="ECO:0000256" key="3">
    <source>
        <dbReference type="ARBA" id="ARBA00022621"/>
    </source>
</evidence>
<comment type="similarity">
    <text evidence="6">Belongs to the globin family.</text>
</comment>
<dbReference type="GO" id="GO:0020037">
    <property type="term" value="F:heme binding"/>
    <property type="evidence" value="ECO:0007669"/>
    <property type="project" value="InterPro"/>
</dbReference>
<keyword evidence="5" id="KW-0408">Iron</keyword>
<sequence length="258" mass="29819">MDWGYLTEKLRQALGSGGLEPLQTVLVAERRDRLRSRFCAHLLVVVPGEKRANRSQLLSCENPFFTFFYQHSFAFSERICPGATEDAIGGGVVDKIISCPWEDVNSVLTDWEKIMKDYKRISIDICLNYFLEHPSYKNVFPKLAEVPDDDLSTNEDFKQHSYAILRGIDSLMSNWSGKYEQENQILSTIGSTHFQRGVTLDMMFDLKESLLFICCNYLKSTRKQKASWALVFNHIFYDYLCSAFPQLKKGDEKEDEEE</sequence>
<dbReference type="PANTHER" id="PTHR47217:SF1">
    <property type="entry name" value="GLOBIN-LIKE PROTEIN"/>
    <property type="match status" value="1"/>
</dbReference>
<dbReference type="InterPro" id="IPR009050">
    <property type="entry name" value="Globin-like_sf"/>
</dbReference>
<keyword evidence="2 6" id="KW-0349">Heme</keyword>
<dbReference type="PROSITE" id="PS01033">
    <property type="entry name" value="GLOBIN"/>
    <property type="match status" value="1"/>
</dbReference>
<keyword evidence="4" id="KW-0479">Metal-binding</keyword>
<gene>
    <name evidence="8" type="ORF">RUM43_009018</name>
</gene>
<evidence type="ECO:0000256" key="4">
    <source>
        <dbReference type="ARBA" id="ARBA00022723"/>
    </source>
</evidence>
<dbReference type="Proteomes" id="UP001372834">
    <property type="component" value="Unassembled WGS sequence"/>
</dbReference>
<evidence type="ECO:0000256" key="6">
    <source>
        <dbReference type="RuleBase" id="RU000356"/>
    </source>
</evidence>